<proteinExistence type="predicted"/>
<name>A0A9N8H7C2_9STRA</name>
<feature type="signal peptide" evidence="1">
    <location>
        <begin position="1"/>
        <end position="29"/>
    </location>
</feature>
<protein>
    <submittedName>
        <fullName evidence="2">Uncharacterized protein</fullName>
    </submittedName>
</protein>
<organism evidence="2 3">
    <name type="scientific">Seminavis robusta</name>
    <dbReference type="NCBI Taxonomy" id="568900"/>
    <lineage>
        <taxon>Eukaryota</taxon>
        <taxon>Sar</taxon>
        <taxon>Stramenopiles</taxon>
        <taxon>Ochrophyta</taxon>
        <taxon>Bacillariophyta</taxon>
        <taxon>Bacillariophyceae</taxon>
        <taxon>Bacillariophycidae</taxon>
        <taxon>Naviculales</taxon>
        <taxon>Naviculaceae</taxon>
        <taxon>Seminavis</taxon>
    </lineage>
</organism>
<feature type="chain" id="PRO_5040483860" evidence="1">
    <location>
        <begin position="30"/>
        <end position="264"/>
    </location>
</feature>
<dbReference type="EMBL" id="CAICTM010000173">
    <property type="protein sequence ID" value="CAB9503711.1"/>
    <property type="molecule type" value="Genomic_DNA"/>
</dbReference>
<sequence length="264" mass="28995">MRAAAVVSRVSSLAILLVSAVSWSTYCQAFTSIPRVSTTEQLRVASATGTPTSRLSACGTPHQEGDIHSLSRRSLFLTAALSSSLFVPTPAVAAGRVPLEESLYYILRVREATQQESRLIKSGKFRDVQRANVKLAVKFMIENYRLGDSFVAASSYLDGNDRRVAAVNVGQSAVQDLYTILEYFDASDVQNLKIGSSSLSSDKESVVLKGLEATRKTIDDFLAYFPQDTVNTVKRRVTEENDLNFKEFDRSLGDIVNPNPAQQQ</sequence>
<comment type="caution">
    <text evidence="2">The sequence shown here is derived from an EMBL/GenBank/DDBJ whole genome shotgun (WGS) entry which is preliminary data.</text>
</comment>
<dbReference type="OrthoDB" id="205651at2759"/>
<evidence type="ECO:0000256" key="1">
    <source>
        <dbReference type="SAM" id="SignalP"/>
    </source>
</evidence>
<reference evidence="2" key="1">
    <citation type="submission" date="2020-06" db="EMBL/GenBank/DDBJ databases">
        <authorList>
            <consortium name="Plant Systems Biology data submission"/>
        </authorList>
    </citation>
    <scope>NUCLEOTIDE SEQUENCE</scope>
    <source>
        <strain evidence="2">D6</strain>
    </source>
</reference>
<evidence type="ECO:0000313" key="2">
    <source>
        <dbReference type="EMBL" id="CAB9503711.1"/>
    </source>
</evidence>
<accession>A0A9N8H7C2</accession>
<keyword evidence="1" id="KW-0732">Signal</keyword>
<evidence type="ECO:0000313" key="3">
    <source>
        <dbReference type="Proteomes" id="UP001153069"/>
    </source>
</evidence>
<keyword evidence="3" id="KW-1185">Reference proteome</keyword>
<dbReference type="Proteomes" id="UP001153069">
    <property type="component" value="Unassembled WGS sequence"/>
</dbReference>
<dbReference type="AlphaFoldDB" id="A0A9N8H7C2"/>
<gene>
    <name evidence="2" type="ORF">SEMRO_174_G076650.1</name>
</gene>